<protein>
    <submittedName>
        <fullName evidence="1">Uncharacterized protein</fullName>
    </submittedName>
</protein>
<reference evidence="1" key="1">
    <citation type="journal article" date="2020" name="Nature">
        <title>Giant virus diversity and host interactions through global metagenomics.</title>
        <authorList>
            <person name="Schulz F."/>
            <person name="Roux S."/>
            <person name="Paez-Espino D."/>
            <person name="Jungbluth S."/>
            <person name="Walsh D.A."/>
            <person name="Denef V.J."/>
            <person name="McMahon K.D."/>
            <person name="Konstantinidis K.T."/>
            <person name="Eloe-Fadrosh E.A."/>
            <person name="Kyrpides N.C."/>
            <person name="Woyke T."/>
        </authorList>
    </citation>
    <scope>NUCLEOTIDE SEQUENCE</scope>
    <source>
        <strain evidence="1">GVMAG-M-3300023174-144</strain>
    </source>
</reference>
<dbReference type="EMBL" id="MN739610">
    <property type="protein sequence ID" value="QHT15416.1"/>
    <property type="molecule type" value="Genomic_DNA"/>
</dbReference>
<evidence type="ECO:0000313" key="1">
    <source>
        <dbReference type="EMBL" id="QHT15416.1"/>
    </source>
</evidence>
<accession>A0A6C0DEM4</accession>
<proteinExistence type="predicted"/>
<dbReference type="AlphaFoldDB" id="A0A6C0DEM4"/>
<organism evidence="1">
    <name type="scientific">viral metagenome</name>
    <dbReference type="NCBI Taxonomy" id="1070528"/>
    <lineage>
        <taxon>unclassified sequences</taxon>
        <taxon>metagenomes</taxon>
        <taxon>organismal metagenomes</taxon>
    </lineage>
</organism>
<sequence>MTKKVAIYNGLPCHYEMFGYIIYFCLVKNYTLEIFTEKIFDTGWLQFYTNIFQSYINFKYRAYDDFENEDVRNNFDIIFLTTDDDCRFKYNWMNQKVICINHYYKCRRIDYFDCLGVRPFIENKIKWGLPCFPVFDNHIKIINNDVMNVCIVGGGNLETNLYNTSVINRLKSKKKIVLHIITRFVTKNMFTDMNIQSANESIEIRLYQRINTDNMFQVLRSVNYMLTDVTINNDHNTGYSMSGSIPLAFSSLSRIIISSQNNKLYKFSSALEFDLTTNDDIFLHDNTDETTDLIVNERDTLVKMFHDNVDEIIDKNKL</sequence>
<name>A0A6C0DEM4_9ZZZZ</name>